<accession>A0AAW9ZLW1</accession>
<dbReference type="Proteomes" id="UP000297521">
    <property type="component" value="Unassembled WGS sequence"/>
</dbReference>
<reference evidence="2" key="1">
    <citation type="journal article" date="2019" name="Cell Metab.">
        <title>Nutrient sensing in CD11c cells alters the gut microbiome to regulate food intake and body mass.</title>
        <authorList>
            <person name="Chagwedera N.D."/>
            <person name="Ang Q.Y."/>
            <person name="Bisanz J.E."/>
            <person name="Leong Y.A."/>
            <person name="Ganeshan K."/>
            <person name="Cai J."/>
            <person name="Patterson A.D."/>
            <person name="Turnbaugh P.J."/>
            <person name="Chawla A."/>
        </authorList>
    </citation>
    <scope>NUCLEOTIDE SEQUENCE</scope>
    <source>
        <strain evidence="2">I8-5</strain>
    </source>
</reference>
<evidence type="ECO:0000313" key="2">
    <source>
        <dbReference type="EMBL" id="TGB09013.1"/>
    </source>
</evidence>
<proteinExistence type="predicted"/>
<organism evidence="1 3">
    <name type="scientific">Limosilactobacillus reuteri</name>
    <name type="common">Lactobacillus reuteri</name>
    <dbReference type="NCBI Taxonomy" id="1598"/>
    <lineage>
        <taxon>Bacteria</taxon>
        <taxon>Bacillati</taxon>
        <taxon>Bacillota</taxon>
        <taxon>Bacilli</taxon>
        <taxon>Lactobacillales</taxon>
        <taxon>Lactobacillaceae</taxon>
        <taxon>Limosilactobacillus</taxon>
    </lineage>
</organism>
<dbReference type="RefSeq" id="WP_122481600.1">
    <property type="nucleotide sequence ID" value="NZ_CP065542.1"/>
</dbReference>
<evidence type="ECO:0000313" key="3">
    <source>
        <dbReference type="Proteomes" id="UP000587270"/>
    </source>
</evidence>
<sequence>MAKSDVDSMIDIPSEQTKGYGHDLLLHAKELASKNNVSLSDALKALQIGCEMQKLDTSAKIARSYHHDMQDLNESLDRLINTLNK</sequence>
<evidence type="ECO:0000313" key="1">
    <source>
        <dbReference type="EMBL" id="NME22970.1"/>
    </source>
</evidence>
<gene>
    <name evidence="2" type="ORF">E5F87_10835</name>
    <name evidence="1" type="ORF">HF865_09840</name>
</gene>
<dbReference type="AlphaFoldDB" id="A0AAW9ZLW1"/>
<dbReference type="GeneID" id="77191636"/>
<dbReference type="Proteomes" id="UP000587270">
    <property type="component" value="Unassembled WGS sequence"/>
</dbReference>
<comment type="caution">
    <text evidence="1">The sequence shown here is derived from an EMBL/GenBank/DDBJ whole genome shotgun (WGS) entry which is preliminary data.</text>
</comment>
<dbReference type="EMBL" id="SRKR01000032">
    <property type="protein sequence ID" value="TGB09013.1"/>
    <property type="molecule type" value="Genomic_DNA"/>
</dbReference>
<reference evidence="1 3" key="3">
    <citation type="submission" date="2020-04" db="EMBL/GenBank/DDBJ databases">
        <authorList>
            <person name="Hitch T.C.A."/>
            <person name="Wylensek D."/>
            <person name="Clavel T."/>
        </authorList>
    </citation>
    <scope>NUCLEOTIDE SEQUENCE [LARGE SCALE GENOMIC DNA]</scope>
    <source>
        <strain evidence="1 3">WCA-386-APC-4I</strain>
    </source>
</reference>
<protein>
    <submittedName>
        <fullName evidence="1">Uncharacterized protein</fullName>
    </submittedName>
</protein>
<name>A0AAW9ZLW1_LIMRT</name>
<dbReference type="EMBL" id="JABAFN010000054">
    <property type="protein sequence ID" value="NME22970.1"/>
    <property type="molecule type" value="Genomic_DNA"/>
</dbReference>
<reference evidence="2" key="2">
    <citation type="submission" date="2019-04" db="EMBL/GenBank/DDBJ databases">
        <authorList>
            <person name="Bisanz J.E."/>
            <person name="Chagwedera N.D."/>
            <person name="Chawla A."/>
            <person name="Turnbaugh P.J."/>
        </authorList>
    </citation>
    <scope>NUCLEOTIDE SEQUENCE</scope>
    <source>
        <strain evidence="2">I8-5</strain>
    </source>
</reference>